<gene>
    <name evidence="2" type="ORF">P691DRAFT_763375</name>
</gene>
<feature type="transmembrane region" description="Helical" evidence="1">
    <location>
        <begin position="111"/>
        <end position="134"/>
    </location>
</feature>
<name>A0A9P5X6V5_9AGAR</name>
<comment type="caution">
    <text evidence="2">The sequence shown here is derived from an EMBL/GenBank/DDBJ whole genome shotgun (WGS) entry which is preliminary data.</text>
</comment>
<evidence type="ECO:0000313" key="3">
    <source>
        <dbReference type="Proteomes" id="UP000807342"/>
    </source>
</evidence>
<keyword evidence="3" id="KW-1185">Reference proteome</keyword>
<proteinExistence type="predicted"/>
<reference evidence="2" key="1">
    <citation type="submission" date="2020-11" db="EMBL/GenBank/DDBJ databases">
        <authorList>
            <consortium name="DOE Joint Genome Institute"/>
            <person name="Ahrendt S."/>
            <person name="Riley R."/>
            <person name="Andreopoulos W."/>
            <person name="Labutti K."/>
            <person name="Pangilinan J."/>
            <person name="Ruiz-Duenas F.J."/>
            <person name="Barrasa J.M."/>
            <person name="Sanchez-Garcia M."/>
            <person name="Camarero S."/>
            <person name="Miyauchi S."/>
            <person name="Serrano A."/>
            <person name="Linde D."/>
            <person name="Babiker R."/>
            <person name="Drula E."/>
            <person name="Ayuso-Fernandez I."/>
            <person name="Pacheco R."/>
            <person name="Padilla G."/>
            <person name="Ferreira P."/>
            <person name="Barriuso J."/>
            <person name="Kellner H."/>
            <person name="Castanera R."/>
            <person name="Alfaro M."/>
            <person name="Ramirez L."/>
            <person name="Pisabarro A.G."/>
            <person name="Kuo A."/>
            <person name="Tritt A."/>
            <person name="Lipzen A."/>
            <person name="He G."/>
            <person name="Yan M."/>
            <person name="Ng V."/>
            <person name="Cullen D."/>
            <person name="Martin F."/>
            <person name="Rosso M.-N."/>
            <person name="Henrissat B."/>
            <person name="Hibbett D."/>
            <person name="Martinez A.T."/>
            <person name="Grigoriev I.V."/>
        </authorList>
    </citation>
    <scope>NUCLEOTIDE SEQUENCE</scope>
    <source>
        <strain evidence="2">MF-IS2</strain>
    </source>
</reference>
<protein>
    <submittedName>
        <fullName evidence="2">Uncharacterized protein</fullName>
    </submittedName>
</protein>
<feature type="transmembrane region" description="Helical" evidence="1">
    <location>
        <begin position="52"/>
        <end position="69"/>
    </location>
</feature>
<dbReference type="AlphaFoldDB" id="A0A9P5X6V5"/>
<evidence type="ECO:0000256" key="1">
    <source>
        <dbReference type="SAM" id="Phobius"/>
    </source>
</evidence>
<sequence length="245" mass="27464">MAKDPPSSKLHRFLFLTFLYPSSCTMNSTTAYADPKLPVVTCQCSVMDRDVAIVYTSVVAVVATILIQIFISRNFRYIRKIVANTAATAIKLIFFLSLGQLPVRHSGFLSYLSYADVVGVAGFGGLGLSIFYVFHDRFLPSYGPNVLTTAGYNDHHNKVKLDRALQEKLTLLLVWEIYHTVFGVMIGVVVMRLLRLCAIDHKHLDLLMTIGVFGPALFFLFFISGTGIGLGGCWCLRRFRNWWHG</sequence>
<keyword evidence="1" id="KW-0472">Membrane</keyword>
<evidence type="ECO:0000313" key="2">
    <source>
        <dbReference type="EMBL" id="KAF9444462.1"/>
    </source>
</evidence>
<feature type="transmembrane region" description="Helical" evidence="1">
    <location>
        <begin position="169"/>
        <end position="194"/>
    </location>
</feature>
<dbReference type="OrthoDB" id="10631381at2759"/>
<feature type="transmembrane region" description="Helical" evidence="1">
    <location>
        <begin position="206"/>
        <end position="236"/>
    </location>
</feature>
<feature type="transmembrane region" description="Helical" evidence="1">
    <location>
        <begin position="81"/>
        <end position="99"/>
    </location>
</feature>
<dbReference type="EMBL" id="MU151374">
    <property type="protein sequence ID" value="KAF9444462.1"/>
    <property type="molecule type" value="Genomic_DNA"/>
</dbReference>
<keyword evidence="1" id="KW-0812">Transmembrane</keyword>
<dbReference type="Proteomes" id="UP000807342">
    <property type="component" value="Unassembled WGS sequence"/>
</dbReference>
<accession>A0A9P5X6V5</accession>
<keyword evidence="1" id="KW-1133">Transmembrane helix</keyword>
<organism evidence="2 3">
    <name type="scientific">Macrolepiota fuliginosa MF-IS2</name>
    <dbReference type="NCBI Taxonomy" id="1400762"/>
    <lineage>
        <taxon>Eukaryota</taxon>
        <taxon>Fungi</taxon>
        <taxon>Dikarya</taxon>
        <taxon>Basidiomycota</taxon>
        <taxon>Agaricomycotina</taxon>
        <taxon>Agaricomycetes</taxon>
        <taxon>Agaricomycetidae</taxon>
        <taxon>Agaricales</taxon>
        <taxon>Agaricineae</taxon>
        <taxon>Agaricaceae</taxon>
        <taxon>Macrolepiota</taxon>
    </lineage>
</organism>